<dbReference type="EMBL" id="UFXQ01000001">
    <property type="protein sequence ID" value="STC70021.1"/>
    <property type="molecule type" value="Genomic_DNA"/>
</dbReference>
<dbReference type="PANTHER" id="PTHR43776">
    <property type="entry name" value="TRANSPORT ATP-BINDING PROTEIN"/>
    <property type="match status" value="1"/>
</dbReference>
<dbReference type="GO" id="GO:0016887">
    <property type="term" value="F:ATP hydrolysis activity"/>
    <property type="evidence" value="ECO:0007669"/>
    <property type="project" value="InterPro"/>
</dbReference>
<dbReference type="PROSITE" id="PS50893">
    <property type="entry name" value="ABC_TRANSPORTER_2"/>
    <property type="match status" value="1"/>
</dbReference>
<keyword evidence="2" id="KW-0813">Transport</keyword>
<dbReference type="Proteomes" id="UP000254467">
    <property type="component" value="Unassembled WGS sequence"/>
</dbReference>
<dbReference type="GO" id="GO:0055085">
    <property type="term" value="P:transmembrane transport"/>
    <property type="evidence" value="ECO:0007669"/>
    <property type="project" value="UniProtKB-ARBA"/>
</dbReference>
<evidence type="ECO:0000313" key="7">
    <source>
        <dbReference type="Proteomes" id="UP000254467"/>
    </source>
</evidence>
<dbReference type="InterPro" id="IPR003593">
    <property type="entry name" value="AAA+_ATPase"/>
</dbReference>
<dbReference type="SMART" id="SM00382">
    <property type="entry name" value="AAA"/>
    <property type="match status" value="1"/>
</dbReference>
<dbReference type="Pfam" id="PF00005">
    <property type="entry name" value="ABC_tran"/>
    <property type="match status" value="1"/>
</dbReference>
<dbReference type="STRING" id="35756.GCA_001044155_00240"/>
<dbReference type="InterPro" id="IPR003439">
    <property type="entry name" value="ABC_transporter-like_ATP-bd"/>
</dbReference>
<dbReference type="CDD" id="cd03257">
    <property type="entry name" value="ABC_NikE_OppD_transporters"/>
    <property type="match status" value="1"/>
</dbReference>
<dbReference type="InterPro" id="IPR027417">
    <property type="entry name" value="P-loop_NTPase"/>
</dbReference>
<accession>A0A376CNE8</accession>
<keyword evidence="3" id="KW-0547">Nucleotide-binding</keyword>
<reference evidence="6 7" key="1">
    <citation type="submission" date="2018-06" db="EMBL/GenBank/DDBJ databases">
        <authorList>
            <consortium name="Pathogen Informatics"/>
            <person name="Doyle S."/>
        </authorList>
    </citation>
    <scope>NUCLEOTIDE SEQUENCE [LARGE SCALE GENOMIC DNA]</scope>
    <source>
        <strain evidence="6 7">NCTC11862</strain>
    </source>
</reference>
<organism evidence="6 7">
    <name type="scientific">Corynebacterium pilosum</name>
    <dbReference type="NCBI Taxonomy" id="35756"/>
    <lineage>
        <taxon>Bacteria</taxon>
        <taxon>Bacillati</taxon>
        <taxon>Actinomycetota</taxon>
        <taxon>Actinomycetes</taxon>
        <taxon>Mycobacteriales</taxon>
        <taxon>Corynebacteriaceae</taxon>
        <taxon>Corynebacterium</taxon>
    </lineage>
</organism>
<evidence type="ECO:0000313" key="6">
    <source>
        <dbReference type="EMBL" id="STC70021.1"/>
    </source>
</evidence>
<dbReference type="PANTHER" id="PTHR43776:SF7">
    <property type="entry name" value="D,D-DIPEPTIDE TRANSPORT ATP-BINDING PROTEIN DDPF-RELATED"/>
    <property type="match status" value="1"/>
</dbReference>
<protein>
    <submittedName>
        <fullName evidence="6">ABC-type transporter, duplicated ATPase component</fullName>
        <ecNumber evidence="6">3.6.3.-</ecNumber>
    </submittedName>
</protein>
<dbReference type="InterPro" id="IPR050319">
    <property type="entry name" value="ABC_transp_ATP-bind"/>
</dbReference>
<keyword evidence="7" id="KW-1185">Reference proteome</keyword>
<dbReference type="SUPFAM" id="SSF52540">
    <property type="entry name" value="P-loop containing nucleoside triphosphate hydrolases"/>
    <property type="match status" value="1"/>
</dbReference>
<dbReference type="Gene3D" id="3.40.50.300">
    <property type="entry name" value="P-loop containing nucleotide triphosphate hydrolases"/>
    <property type="match status" value="1"/>
</dbReference>
<dbReference type="InterPro" id="IPR017871">
    <property type="entry name" value="ABC_transporter-like_CS"/>
</dbReference>
<dbReference type="GO" id="GO:0005524">
    <property type="term" value="F:ATP binding"/>
    <property type="evidence" value="ECO:0007669"/>
    <property type="project" value="UniProtKB-KW"/>
</dbReference>
<name>A0A376CNE8_9CORY</name>
<feature type="domain" description="ABC transporter" evidence="5">
    <location>
        <begin position="4"/>
        <end position="239"/>
    </location>
</feature>
<keyword evidence="4" id="KW-0067">ATP-binding</keyword>
<dbReference type="OrthoDB" id="8036461at2"/>
<evidence type="ECO:0000256" key="1">
    <source>
        <dbReference type="ARBA" id="ARBA00005417"/>
    </source>
</evidence>
<dbReference type="PROSITE" id="PS00211">
    <property type="entry name" value="ABC_TRANSPORTER_1"/>
    <property type="match status" value="1"/>
</dbReference>
<evidence type="ECO:0000256" key="2">
    <source>
        <dbReference type="ARBA" id="ARBA00022448"/>
    </source>
</evidence>
<comment type="similarity">
    <text evidence="1">Belongs to the ABC transporter superfamily.</text>
</comment>
<gene>
    <name evidence="6" type="primary">gsiA_2</name>
    <name evidence="6" type="ORF">NCTC11862_01827</name>
</gene>
<dbReference type="EC" id="3.6.3.-" evidence="6"/>
<evidence type="ECO:0000259" key="5">
    <source>
        <dbReference type="PROSITE" id="PS50893"/>
    </source>
</evidence>
<sequence>MRGLEARSIVAGYTRDTPVLHDVDFAVRPGERVAVIGRSGSGKSTLLKVLLRQVAQQSGTVTLNGVTVPTGSVRSMRPYRRLVQYIPQDPASSLDPHLPVRRLIGDPIRQLKEPGNHRKLVESALESVHLGPEFLSRRRHEISGGQAQRVAIARALATGSRFLLADEPVSGLDLPLRNEVLNTLSGLDGVAIVFVTHDLDAAVALCDRGVVLHRGRVVEEGPMRGLLNAPSHEETAALVQALPRLPL</sequence>
<keyword evidence="6" id="KW-0378">Hydrolase</keyword>
<proteinExistence type="inferred from homology"/>
<dbReference type="AlphaFoldDB" id="A0A376CNE8"/>
<evidence type="ECO:0000256" key="3">
    <source>
        <dbReference type="ARBA" id="ARBA00022741"/>
    </source>
</evidence>
<evidence type="ECO:0000256" key="4">
    <source>
        <dbReference type="ARBA" id="ARBA00022840"/>
    </source>
</evidence>
<dbReference type="RefSeq" id="WP_018581339.1">
    <property type="nucleotide sequence ID" value="NZ_LDYD01000014.1"/>
</dbReference>